<gene>
    <name evidence="6" type="ORF">GC722_09105</name>
</gene>
<dbReference type="PRINTS" id="PR00834">
    <property type="entry name" value="PROTEASES2C"/>
</dbReference>
<feature type="compositionally biased region" description="Pro residues" evidence="4">
    <location>
        <begin position="185"/>
        <end position="198"/>
    </location>
</feature>
<feature type="region of interest" description="Disordered" evidence="4">
    <location>
        <begin position="177"/>
        <end position="209"/>
    </location>
</feature>
<keyword evidence="2" id="KW-0645">Protease</keyword>
<dbReference type="InterPro" id="IPR036034">
    <property type="entry name" value="PDZ_sf"/>
</dbReference>
<feature type="compositionally biased region" description="Pro residues" evidence="4">
    <location>
        <begin position="11"/>
        <end position="23"/>
    </location>
</feature>
<dbReference type="SMART" id="SM00228">
    <property type="entry name" value="PDZ"/>
    <property type="match status" value="1"/>
</dbReference>
<reference evidence="6 7" key="1">
    <citation type="submission" date="2019-12" db="EMBL/GenBank/DDBJ databases">
        <title>Auraticoccus cholistani sp. nov., an actinomycete isolated from soil of Cholistan desert.</title>
        <authorList>
            <person name="Cheema M.T."/>
        </authorList>
    </citation>
    <scope>NUCLEOTIDE SEQUENCE [LARGE SCALE GENOMIC DNA]</scope>
    <source>
        <strain evidence="6 7">F435</strain>
    </source>
</reference>
<feature type="compositionally biased region" description="Pro residues" evidence="4">
    <location>
        <begin position="122"/>
        <end position="132"/>
    </location>
</feature>
<feature type="compositionally biased region" description="Pro residues" evidence="4">
    <location>
        <begin position="80"/>
        <end position="90"/>
    </location>
</feature>
<evidence type="ECO:0000313" key="7">
    <source>
        <dbReference type="Proteomes" id="UP000435304"/>
    </source>
</evidence>
<dbReference type="EMBL" id="WPCU01000005">
    <property type="protein sequence ID" value="MVA76180.1"/>
    <property type="molecule type" value="Genomic_DNA"/>
</dbReference>
<keyword evidence="7" id="KW-1185">Reference proteome</keyword>
<feature type="compositionally biased region" description="Low complexity" evidence="4">
    <location>
        <begin position="102"/>
        <end position="121"/>
    </location>
</feature>
<dbReference type="InterPro" id="IPR043504">
    <property type="entry name" value="Peptidase_S1_PA_chymotrypsin"/>
</dbReference>
<dbReference type="InterPro" id="IPR051201">
    <property type="entry name" value="Chloro_Bact_Ser_Proteases"/>
</dbReference>
<proteinExistence type="inferred from homology"/>
<dbReference type="GO" id="GO:0004252">
    <property type="term" value="F:serine-type endopeptidase activity"/>
    <property type="evidence" value="ECO:0007669"/>
    <property type="project" value="InterPro"/>
</dbReference>
<feature type="domain" description="PDZ" evidence="5">
    <location>
        <begin position="412"/>
        <end position="495"/>
    </location>
</feature>
<evidence type="ECO:0000256" key="3">
    <source>
        <dbReference type="ARBA" id="ARBA00022801"/>
    </source>
</evidence>
<dbReference type="Gene3D" id="2.30.42.10">
    <property type="match status" value="1"/>
</dbReference>
<dbReference type="AlphaFoldDB" id="A0A6A9V0Y8"/>
<dbReference type="RefSeq" id="WP_156609592.1">
    <property type="nucleotide sequence ID" value="NZ_WPCU01000005.1"/>
</dbReference>
<organism evidence="6 7">
    <name type="scientific">Auraticoccus cholistanensis</name>
    <dbReference type="NCBI Taxonomy" id="2656650"/>
    <lineage>
        <taxon>Bacteria</taxon>
        <taxon>Bacillati</taxon>
        <taxon>Actinomycetota</taxon>
        <taxon>Actinomycetes</taxon>
        <taxon>Propionibacteriales</taxon>
        <taxon>Propionibacteriaceae</taxon>
        <taxon>Auraticoccus</taxon>
    </lineage>
</organism>
<dbReference type="InterPro" id="IPR001940">
    <property type="entry name" value="Peptidase_S1C"/>
</dbReference>
<evidence type="ECO:0000256" key="2">
    <source>
        <dbReference type="ARBA" id="ARBA00022670"/>
    </source>
</evidence>
<feature type="compositionally biased region" description="Low complexity" evidence="4">
    <location>
        <begin position="67"/>
        <end position="79"/>
    </location>
</feature>
<dbReference type="InterPro" id="IPR009003">
    <property type="entry name" value="Peptidase_S1_PA"/>
</dbReference>
<comment type="similarity">
    <text evidence="1">Belongs to the peptidase S1C family.</text>
</comment>
<dbReference type="SUPFAM" id="SSF50156">
    <property type="entry name" value="PDZ domain-like"/>
    <property type="match status" value="1"/>
</dbReference>
<evidence type="ECO:0000256" key="4">
    <source>
        <dbReference type="SAM" id="MobiDB-lite"/>
    </source>
</evidence>
<dbReference type="Proteomes" id="UP000435304">
    <property type="component" value="Unassembled WGS sequence"/>
</dbReference>
<dbReference type="Gene3D" id="2.40.10.10">
    <property type="entry name" value="Trypsin-like serine proteases"/>
    <property type="match status" value="2"/>
</dbReference>
<sequence>MNEEQSGGWQPPQPLREPGTPPEPRGRDDADVTDTVVMGAVPPGPVPGWGPRPAAGPGAHGRPDDWAAPLSAPTGAPATGPGPGPSPHTPGPDTSAPPFFTRPPGEQRPAPAAAPAWQGAPPAGPWGRPAPAPRRAEEAPAGRRRGVVAVAALTALLVGGAAGVGGAVVGEQLLAGPAPSTAPQAPRPQPSQPAPSPGQVPSSRPTQPAVGVAAAVLPSTVTIESSSSTGSGFVIGDDGTIMTNNHVVAEAAGAGGSGQVKVIFDDGTRVQATIVGRSPSYDLAVIRVQEGPVVPVQIGSSEDAAIGQPAVAVGSPLGLGGTVTEGIISALDRPVVVGGGADAQGASAYINAIQTDAPINPGNSGGPLVDAEGRVIGVNSAILSLGDDGRSQGGNIGVGFAIPIDQAMQIGQLLIEDGQASYPVIGANVRTQPDDSGVLLSDVNPGGPAERAGLRAGDVVQAIDGRRVWETVELIVAIRTHRPGDTVTLTVLRDGRTQDVAVELDGQVG</sequence>
<dbReference type="GO" id="GO:0006508">
    <property type="term" value="P:proteolysis"/>
    <property type="evidence" value="ECO:0007669"/>
    <property type="project" value="UniProtKB-KW"/>
</dbReference>
<accession>A0A6A9V0Y8</accession>
<feature type="region of interest" description="Disordered" evidence="4">
    <location>
        <begin position="1"/>
        <end position="143"/>
    </location>
</feature>
<dbReference type="Pfam" id="PF13365">
    <property type="entry name" value="Trypsin_2"/>
    <property type="match status" value="1"/>
</dbReference>
<name>A0A6A9V0Y8_9ACTN</name>
<dbReference type="InterPro" id="IPR001478">
    <property type="entry name" value="PDZ"/>
</dbReference>
<dbReference type="PANTHER" id="PTHR43343:SF3">
    <property type="entry name" value="PROTEASE DO-LIKE 8, CHLOROPLASTIC"/>
    <property type="match status" value="1"/>
</dbReference>
<dbReference type="PROSITE" id="PS50106">
    <property type="entry name" value="PDZ"/>
    <property type="match status" value="1"/>
</dbReference>
<evidence type="ECO:0000256" key="1">
    <source>
        <dbReference type="ARBA" id="ARBA00010541"/>
    </source>
</evidence>
<evidence type="ECO:0000313" key="6">
    <source>
        <dbReference type="EMBL" id="MVA76180.1"/>
    </source>
</evidence>
<dbReference type="PANTHER" id="PTHR43343">
    <property type="entry name" value="PEPTIDASE S12"/>
    <property type="match status" value="1"/>
</dbReference>
<protein>
    <submittedName>
        <fullName evidence="6">PDZ domain-containing protein</fullName>
    </submittedName>
</protein>
<keyword evidence="3" id="KW-0378">Hydrolase</keyword>
<comment type="caution">
    <text evidence="6">The sequence shown here is derived from an EMBL/GenBank/DDBJ whole genome shotgun (WGS) entry which is preliminary data.</text>
</comment>
<dbReference type="Pfam" id="PF13180">
    <property type="entry name" value="PDZ_2"/>
    <property type="match status" value="1"/>
</dbReference>
<dbReference type="SUPFAM" id="SSF50494">
    <property type="entry name" value="Trypsin-like serine proteases"/>
    <property type="match status" value="1"/>
</dbReference>
<evidence type="ECO:0000259" key="5">
    <source>
        <dbReference type="PROSITE" id="PS50106"/>
    </source>
</evidence>